<evidence type="ECO:0000313" key="2">
    <source>
        <dbReference type="EMBL" id="AEG72925.1"/>
    </source>
</evidence>
<sequence>MFKADSKLRYLWITSSVVVSVSAGAGAWVISSPEDKREWVGEMKGILDREARPEEEYMRNSSYPSGATQEDIENIDKVTEFERSNGFCHIYFIHREVNGSHYRVNDAFWINESKSQGNRAFLSEFVTVVGLQDLADACRRAGSSGKLLVKNRGDGKWIYVPKDQSKEVFGRWANLQPQRT</sequence>
<reference evidence="2 3" key="1">
    <citation type="journal article" date="2011" name="J. Bacteriol.">
        <title>Complete genome sequences of two hemotropic Mycoplasmas, Mycoplasma haemofelis strain Ohio2 and Mycoplasma suis strain Illinois.</title>
        <authorList>
            <person name="Messick J.B."/>
            <person name="Santos A.P."/>
            <person name="Guimaraes A.M."/>
        </authorList>
    </citation>
    <scope>NUCLEOTIDE SEQUENCE [LARGE SCALE GENOMIC DNA]</scope>
    <source>
        <strain evidence="2 3">Ohio2</strain>
    </source>
</reference>
<proteinExistence type="predicted"/>
<dbReference type="Proteomes" id="UP000007952">
    <property type="component" value="Chromosome"/>
</dbReference>
<keyword evidence="1" id="KW-1133">Transmembrane helix</keyword>
<dbReference type="BioCyc" id="MHAE859194:G1GR7-645-MONOMER"/>
<protein>
    <submittedName>
        <fullName evidence="2">Uncharacterized protein</fullName>
    </submittedName>
</protein>
<accession>F6FI77</accession>
<evidence type="ECO:0000256" key="1">
    <source>
        <dbReference type="SAM" id="Phobius"/>
    </source>
</evidence>
<organism evidence="2 3">
    <name type="scientific">Mycoplasma haemofelis (strain Ohio2)</name>
    <dbReference type="NCBI Taxonomy" id="859194"/>
    <lineage>
        <taxon>Bacteria</taxon>
        <taxon>Bacillati</taxon>
        <taxon>Mycoplasmatota</taxon>
        <taxon>Mollicutes</taxon>
        <taxon>Mycoplasmataceae</taxon>
        <taxon>Mycoplasma</taxon>
    </lineage>
</organism>
<dbReference type="KEGG" id="mhf:MHF_0653"/>
<name>F6FI77_MYCHI</name>
<dbReference type="EMBL" id="CP002808">
    <property type="protein sequence ID" value="AEG72925.1"/>
    <property type="molecule type" value="Genomic_DNA"/>
</dbReference>
<gene>
    <name evidence="2" type="ordered locus">MHF_0653</name>
</gene>
<evidence type="ECO:0000313" key="3">
    <source>
        <dbReference type="Proteomes" id="UP000007952"/>
    </source>
</evidence>
<feature type="transmembrane region" description="Helical" evidence="1">
    <location>
        <begin position="12"/>
        <end position="30"/>
    </location>
</feature>
<keyword evidence="1" id="KW-0812">Transmembrane</keyword>
<dbReference type="HOGENOM" id="CLU_1530878_0_0_14"/>
<dbReference type="AlphaFoldDB" id="F6FI77"/>
<reference key="2">
    <citation type="submission" date="2011-05" db="EMBL/GenBank/DDBJ databases">
        <title>The Genome of Mycoplasma haemofelis Strain Ohio2, a pathogenic hemoplasma of the cat.</title>
        <authorList>
            <person name="Santos A.P."/>
            <person name="Guimaraes A.M.S."/>
            <person name="SanMiguel P.J."/>
            <person name="Martin S.W."/>
            <person name="Messick J.B."/>
        </authorList>
    </citation>
    <scope>NUCLEOTIDE SEQUENCE</scope>
    <source>
        <strain>Ohio2</strain>
    </source>
</reference>
<keyword evidence="1" id="KW-0472">Membrane</keyword>